<comment type="caution">
    <text evidence="2">The sequence shown here is derived from an EMBL/GenBank/DDBJ whole genome shotgun (WGS) entry which is preliminary data.</text>
</comment>
<protein>
    <submittedName>
        <fullName evidence="2">Uncharacterized protein</fullName>
    </submittedName>
</protein>
<feature type="region of interest" description="Disordered" evidence="1">
    <location>
        <begin position="1"/>
        <end position="21"/>
    </location>
</feature>
<proteinExistence type="predicted"/>
<gene>
    <name evidence="2" type="ORF">PoB_006535600</name>
</gene>
<evidence type="ECO:0000313" key="2">
    <source>
        <dbReference type="EMBL" id="GFO38851.1"/>
    </source>
</evidence>
<dbReference type="AlphaFoldDB" id="A0AAV4D4G3"/>
<evidence type="ECO:0000256" key="1">
    <source>
        <dbReference type="SAM" id="MobiDB-lite"/>
    </source>
</evidence>
<organism evidence="2 3">
    <name type="scientific">Plakobranchus ocellatus</name>
    <dbReference type="NCBI Taxonomy" id="259542"/>
    <lineage>
        <taxon>Eukaryota</taxon>
        <taxon>Metazoa</taxon>
        <taxon>Spiralia</taxon>
        <taxon>Lophotrochozoa</taxon>
        <taxon>Mollusca</taxon>
        <taxon>Gastropoda</taxon>
        <taxon>Heterobranchia</taxon>
        <taxon>Euthyneura</taxon>
        <taxon>Panpulmonata</taxon>
        <taxon>Sacoglossa</taxon>
        <taxon>Placobranchoidea</taxon>
        <taxon>Plakobranchidae</taxon>
        <taxon>Plakobranchus</taxon>
    </lineage>
</organism>
<evidence type="ECO:0000313" key="3">
    <source>
        <dbReference type="Proteomes" id="UP000735302"/>
    </source>
</evidence>
<keyword evidence="3" id="KW-1185">Reference proteome</keyword>
<dbReference type="EMBL" id="BLXT01007365">
    <property type="protein sequence ID" value="GFO38851.1"/>
    <property type="molecule type" value="Genomic_DNA"/>
</dbReference>
<name>A0AAV4D4G3_9GAST</name>
<sequence>MKLSSDYVRPVRPGKKKDDPSVSEVCAYQYSVGRDDVHIKYKFKRADEWLDLQSSISSEEKSSGPLLILSRKTLY</sequence>
<accession>A0AAV4D4G3</accession>
<dbReference type="Proteomes" id="UP000735302">
    <property type="component" value="Unassembled WGS sequence"/>
</dbReference>
<reference evidence="2 3" key="1">
    <citation type="journal article" date="2021" name="Elife">
        <title>Chloroplast acquisition without the gene transfer in kleptoplastic sea slugs, Plakobranchus ocellatus.</title>
        <authorList>
            <person name="Maeda T."/>
            <person name="Takahashi S."/>
            <person name="Yoshida T."/>
            <person name="Shimamura S."/>
            <person name="Takaki Y."/>
            <person name="Nagai Y."/>
            <person name="Toyoda A."/>
            <person name="Suzuki Y."/>
            <person name="Arimoto A."/>
            <person name="Ishii H."/>
            <person name="Satoh N."/>
            <person name="Nishiyama T."/>
            <person name="Hasebe M."/>
            <person name="Maruyama T."/>
            <person name="Minagawa J."/>
            <person name="Obokata J."/>
            <person name="Shigenobu S."/>
        </authorList>
    </citation>
    <scope>NUCLEOTIDE SEQUENCE [LARGE SCALE GENOMIC DNA]</scope>
</reference>